<gene>
    <name evidence="3" type="ORF">LX73_2024</name>
</gene>
<dbReference type="EMBL" id="VNHY01000003">
    <property type="protein sequence ID" value="TYP92662.1"/>
    <property type="molecule type" value="Genomic_DNA"/>
</dbReference>
<dbReference type="RefSeq" id="WP_148899354.1">
    <property type="nucleotide sequence ID" value="NZ_VNHY01000003.1"/>
</dbReference>
<sequence length="397" mass="42962">MKISYLICIILFVGLISSSCQLNLNDDGDDGGRPDTASVFYTATDSLPSNLSGTSNNASTADLDGDGDLDIALALPTARNLILFNNGNGTFSTSIISSQANNSQSVITTDFNSDGRTDIFFVNLATNSTQNSELYINSQNNFSDLSNQIPVNGAFTSVDLTDFNDDGLPDMLIGSETQNSLLRNNGNGSFDDLSTQRLPQFTGITRDVVFGDITGNNLEDIIIANQNSNRVLINTGSGFFTDQSGRYPFLNQVEESRDVELADVDADGDLDLFVGNSNLQGGASSQDRLLINKQGSFVDQTTDRLPDLSSNTFDTEFADFDGDRAIDLAVGNYDGGLRLLLNNGNGFFNDQSDSWIPKNFFPLTTDIEIGDYNNDGSFDIYVAVRNGTDQLLLQHSQ</sequence>
<dbReference type="PANTHER" id="PTHR46580:SF2">
    <property type="entry name" value="MAM DOMAIN-CONTAINING PROTEIN"/>
    <property type="match status" value="1"/>
</dbReference>
<reference evidence="3 4" key="1">
    <citation type="submission" date="2019-07" db="EMBL/GenBank/DDBJ databases">
        <title>Genomic Encyclopedia of Archaeal and Bacterial Type Strains, Phase II (KMG-II): from individual species to whole genera.</title>
        <authorList>
            <person name="Goeker M."/>
        </authorList>
    </citation>
    <scope>NUCLEOTIDE SEQUENCE [LARGE SCALE GENOMIC DNA]</scope>
    <source>
        <strain evidence="3 4">DSM 21935</strain>
    </source>
</reference>
<dbReference type="Gene3D" id="2.130.10.130">
    <property type="entry name" value="Integrin alpha, N-terminal"/>
    <property type="match status" value="1"/>
</dbReference>
<dbReference type="PANTHER" id="PTHR46580">
    <property type="entry name" value="SENSOR KINASE-RELATED"/>
    <property type="match status" value="1"/>
</dbReference>
<keyword evidence="4" id="KW-1185">Reference proteome</keyword>
<dbReference type="AlphaFoldDB" id="A0A5D3YGI3"/>
<evidence type="ECO:0000313" key="3">
    <source>
        <dbReference type="EMBL" id="TYP92662.1"/>
    </source>
</evidence>
<organism evidence="3 4">
    <name type="scientific">Fodinibius salinus</name>
    <dbReference type="NCBI Taxonomy" id="860790"/>
    <lineage>
        <taxon>Bacteria</taxon>
        <taxon>Pseudomonadati</taxon>
        <taxon>Balneolota</taxon>
        <taxon>Balneolia</taxon>
        <taxon>Balneolales</taxon>
        <taxon>Balneolaceae</taxon>
        <taxon>Fodinibius</taxon>
    </lineage>
</organism>
<feature type="chain" id="PRO_5022704441" evidence="2">
    <location>
        <begin position="23"/>
        <end position="397"/>
    </location>
</feature>
<evidence type="ECO:0000313" key="4">
    <source>
        <dbReference type="Proteomes" id="UP000324595"/>
    </source>
</evidence>
<evidence type="ECO:0000256" key="2">
    <source>
        <dbReference type="SAM" id="SignalP"/>
    </source>
</evidence>
<comment type="caution">
    <text evidence="3">The sequence shown here is derived from an EMBL/GenBank/DDBJ whole genome shotgun (WGS) entry which is preliminary data.</text>
</comment>
<dbReference type="InterPro" id="IPR013517">
    <property type="entry name" value="FG-GAP"/>
</dbReference>
<name>A0A5D3YGI3_9BACT</name>
<proteinExistence type="predicted"/>
<dbReference type="Pfam" id="PF13517">
    <property type="entry name" value="FG-GAP_3"/>
    <property type="match status" value="3"/>
</dbReference>
<keyword evidence="1 2" id="KW-0732">Signal</keyword>
<accession>A0A5D3YGI3</accession>
<evidence type="ECO:0000256" key="1">
    <source>
        <dbReference type="ARBA" id="ARBA00022729"/>
    </source>
</evidence>
<dbReference type="InterPro" id="IPR028994">
    <property type="entry name" value="Integrin_alpha_N"/>
</dbReference>
<dbReference type="SUPFAM" id="SSF69318">
    <property type="entry name" value="Integrin alpha N-terminal domain"/>
    <property type="match status" value="2"/>
</dbReference>
<dbReference type="PROSITE" id="PS51257">
    <property type="entry name" value="PROKAR_LIPOPROTEIN"/>
    <property type="match status" value="1"/>
</dbReference>
<feature type="signal peptide" evidence="2">
    <location>
        <begin position="1"/>
        <end position="22"/>
    </location>
</feature>
<dbReference type="Proteomes" id="UP000324595">
    <property type="component" value="Unassembled WGS sequence"/>
</dbReference>
<protein>
    <submittedName>
        <fullName evidence="3">Repeat domain-containing protein</fullName>
    </submittedName>
</protein>
<dbReference type="OrthoDB" id="600363at2"/>